<evidence type="ECO:0000256" key="5">
    <source>
        <dbReference type="ARBA" id="ARBA00022764"/>
    </source>
</evidence>
<evidence type="ECO:0000256" key="3">
    <source>
        <dbReference type="ARBA" id="ARBA00013831"/>
    </source>
</evidence>
<dbReference type="InterPro" id="IPR001853">
    <property type="entry name" value="DSBA-like_thioredoxin_dom"/>
</dbReference>
<dbReference type="InterPro" id="IPR050824">
    <property type="entry name" value="Thiol_disulfide_DsbA"/>
</dbReference>
<dbReference type="PANTHER" id="PTHR35891">
    <property type="entry name" value="THIOL:DISULFIDE INTERCHANGE PROTEIN DSBA"/>
    <property type="match status" value="1"/>
</dbReference>
<comment type="subcellular location">
    <subcellularLocation>
        <location evidence="1">Periplasm</location>
    </subcellularLocation>
</comment>
<feature type="chain" id="PRO_5045802523" description="Thiol:disulfide interchange protein DsbA" evidence="8">
    <location>
        <begin position="26"/>
        <end position="221"/>
    </location>
</feature>
<keyword evidence="5" id="KW-0574">Periplasm</keyword>
<sequence length="221" mass="23944">MLLRRRDFSALMGASALSASGLALAQGGPVEGKQYQRLGTPLPTPPGKIEVVEFFWYGCPHCFAFDPTLEAWIKTLPADVAFRRVHVGFNAMIKLHQKLFYALEAMGKEAEVHDAVFNAFHRESRDLNSEAAITAMVGNLGIDKDKFKQAFNSFGVQTKASQAIKLSEAFRIDGVPALGIGGRFWTSPSMAGAGRPGQSELALGQQAVAIADHLIKLVRKG</sequence>
<gene>
    <name evidence="10" type="ORF">QWJ38_01170</name>
</gene>
<comment type="similarity">
    <text evidence="2">Belongs to the thioredoxin family. DsbA subfamily.</text>
</comment>
<keyword evidence="7" id="KW-0676">Redox-active center</keyword>
<feature type="domain" description="Thioredoxin" evidence="9">
    <location>
        <begin position="10"/>
        <end position="172"/>
    </location>
</feature>
<proteinExistence type="inferred from homology"/>
<keyword evidence="4 8" id="KW-0732">Signal</keyword>
<reference evidence="10 11" key="1">
    <citation type="submission" date="2023-06" db="EMBL/GenBank/DDBJ databases">
        <title>Pelomonas sp. PFR6 16S ribosomal RNA gene Genome sequencing and assembly.</title>
        <authorList>
            <person name="Woo H."/>
        </authorList>
    </citation>
    <scope>NUCLEOTIDE SEQUENCE [LARGE SCALE GENOMIC DNA]</scope>
    <source>
        <strain evidence="10 11">PFR6</strain>
    </source>
</reference>
<dbReference type="CDD" id="cd03019">
    <property type="entry name" value="DsbA_DsbA"/>
    <property type="match status" value="1"/>
</dbReference>
<dbReference type="InterPro" id="IPR036249">
    <property type="entry name" value="Thioredoxin-like_sf"/>
</dbReference>
<dbReference type="Proteomes" id="UP001228044">
    <property type="component" value="Unassembled WGS sequence"/>
</dbReference>
<comment type="caution">
    <text evidence="10">The sequence shown here is derived from an EMBL/GenBank/DDBJ whole genome shotgun (WGS) entry which is preliminary data.</text>
</comment>
<dbReference type="Pfam" id="PF01323">
    <property type="entry name" value="DSBA"/>
    <property type="match status" value="1"/>
</dbReference>
<evidence type="ECO:0000256" key="8">
    <source>
        <dbReference type="SAM" id="SignalP"/>
    </source>
</evidence>
<feature type="signal peptide" evidence="8">
    <location>
        <begin position="1"/>
        <end position="25"/>
    </location>
</feature>
<evidence type="ECO:0000256" key="4">
    <source>
        <dbReference type="ARBA" id="ARBA00022729"/>
    </source>
</evidence>
<evidence type="ECO:0000313" key="10">
    <source>
        <dbReference type="EMBL" id="MDN3918876.1"/>
    </source>
</evidence>
<keyword evidence="6" id="KW-1015">Disulfide bond</keyword>
<keyword evidence="11" id="KW-1185">Reference proteome</keyword>
<dbReference type="SUPFAM" id="SSF52833">
    <property type="entry name" value="Thioredoxin-like"/>
    <property type="match status" value="1"/>
</dbReference>
<evidence type="ECO:0000256" key="2">
    <source>
        <dbReference type="ARBA" id="ARBA00005791"/>
    </source>
</evidence>
<evidence type="ECO:0000259" key="9">
    <source>
        <dbReference type="PROSITE" id="PS51352"/>
    </source>
</evidence>
<organism evidence="10 11">
    <name type="scientific">Roseateles violae</name>
    <dbReference type="NCBI Taxonomy" id="3058042"/>
    <lineage>
        <taxon>Bacteria</taxon>
        <taxon>Pseudomonadati</taxon>
        <taxon>Pseudomonadota</taxon>
        <taxon>Betaproteobacteria</taxon>
        <taxon>Burkholderiales</taxon>
        <taxon>Sphaerotilaceae</taxon>
        <taxon>Roseateles</taxon>
    </lineage>
</organism>
<evidence type="ECO:0000256" key="7">
    <source>
        <dbReference type="ARBA" id="ARBA00023284"/>
    </source>
</evidence>
<accession>A0ABT8DLM4</accession>
<evidence type="ECO:0000256" key="1">
    <source>
        <dbReference type="ARBA" id="ARBA00004418"/>
    </source>
</evidence>
<dbReference type="InterPro" id="IPR017937">
    <property type="entry name" value="Thioredoxin_CS"/>
</dbReference>
<dbReference type="Gene3D" id="3.40.30.10">
    <property type="entry name" value="Glutaredoxin"/>
    <property type="match status" value="2"/>
</dbReference>
<evidence type="ECO:0000313" key="11">
    <source>
        <dbReference type="Proteomes" id="UP001228044"/>
    </source>
</evidence>
<dbReference type="InterPro" id="IPR023205">
    <property type="entry name" value="DsbA/DsbL"/>
</dbReference>
<dbReference type="PROSITE" id="PS00194">
    <property type="entry name" value="THIOREDOXIN_1"/>
    <property type="match status" value="1"/>
</dbReference>
<dbReference type="PROSITE" id="PS51352">
    <property type="entry name" value="THIOREDOXIN_2"/>
    <property type="match status" value="1"/>
</dbReference>
<dbReference type="InterPro" id="IPR013766">
    <property type="entry name" value="Thioredoxin_domain"/>
</dbReference>
<dbReference type="RefSeq" id="WP_290357204.1">
    <property type="nucleotide sequence ID" value="NZ_JAUHHC010000001.1"/>
</dbReference>
<evidence type="ECO:0000256" key="6">
    <source>
        <dbReference type="ARBA" id="ARBA00023157"/>
    </source>
</evidence>
<name>A0ABT8DLM4_9BURK</name>
<protein>
    <recommendedName>
        <fullName evidence="3">Thiol:disulfide interchange protein DsbA</fullName>
    </recommendedName>
</protein>
<dbReference type="PANTHER" id="PTHR35891:SF2">
    <property type="entry name" value="THIOL:DISULFIDE INTERCHANGE PROTEIN DSBA"/>
    <property type="match status" value="1"/>
</dbReference>
<dbReference type="EMBL" id="JAUHHC010000001">
    <property type="protein sequence ID" value="MDN3918876.1"/>
    <property type="molecule type" value="Genomic_DNA"/>
</dbReference>